<proteinExistence type="predicted"/>
<evidence type="ECO:0000256" key="1">
    <source>
        <dbReference type="SAM" id="MobiDB-lite"/>
    </source>
</evidence>
<dbReference type="AlphaFoldDB" id="A0A6N2SVY9"/>
<dbReference type="InterPro" id="IPR021338">
    <property type="entry name" value="DUF2953"/>
</dbReference>
<feature type="compositionally biased region" description="Basic and acidic residues" evidence="1">
    <location>
        <begin position="98"/>
        <end position="150"/>
    </location>
</feature>
<feature type="region of interest" description="Disordered" evidence="1">
    <location>
        <begin position="96"/>
        <end position="150"/>
    </location>
</feature>
<sequence length="298" mass="35228">MFQIILWILKIIGILLAAILGIAVLLVCIVLFVPVRYRIEAESAGTFESIDAHARFSWLLHLFSGYFKYQNGEFCWQIRIGWKKLNQTEQIETLQNETYREKESEKAQEKRDEEVPRKAEPTNIPTKKEPQEKEVKRNRTAKKCGETAESEKKEKPSLLQKIKYTYQTMCDKIKVLLEKKEKLTEFLAEPIHKAAWGRLKKELFRILRFLRPRKFTGAVRFGLEDPYDTGRVLAVLSMLYPFYGEHIDIYPDFEHRILEGHLLIKGRIRGIYAVIVLWNLFFDKQVRTTYEHIKTFKL</sequence>
<dbReference type="Pfam" id="PF11167">
    <property type="entry name" value="DUF2953"/>
    <property type="match status" value="1"/>
</dbReference>
<reference evidence="3" key="1">
    <citation type="submission" date="2019-11" db="EMBL/GenBank/DDBJ databases">
        <authorList>
            <person name="Feng L."/>
        </authorList>
    </citation>
    <scope>NUCLEOTIDE SEQUENCE</scope>
    <source>
        <strain evidence="3">CnexileLFYP112</strain>
    </source>
</reference>
<name>A0A6N2SVY9_9FIRM</name>
<accession>A0A6N2SVY9</accession>
<feature type="transmembrane region" description="Helical" evidence="2">
    <location>
        <begin position="6"/>
        <end position="33"/>
    </location>
</feature>
<evidence type="ECO:0008006" key="4">
    <source>
        <dbReference type="Google" id="ProtNLM"/>
    </source>
</evidence>
<evidence type="ECO:0000256" key="2">
    <source>
        <dbReference type="SAM" id="Phobius"/>
    </source>
</evidence>
<dbReference type="EMBL" id="CACRTG010000008">
    <property type="protein sequence ID" value="VYS97182.1"/>
    <property type="molecule type" value="Genomic_DNA"/>
</dbReference>
<keyword evidence="2" id="KW-0812">Transmembrane</keyword>
<protein>
    <recommendedName>
        <fullName evidence="4">DUF2953 domain-containing protein</fullName>
    </recommendedName>
</protein>
<keyword evidence="2" id="KW-1133">Transmembrane helix</keyword>
<evidence type="ECO:0000313" key="3">
    <source>
        <dbReference type="EMBL" id="VYS97182.1"/>
    </source>
</evidence>
<gene>
    <name evidence="3" type="ORF">CNLFYP112_01501</name>
</gene>
<keyword evidence="2" id="KW-0472">Membrane</keyword>
<organism evidence="3">
    <name type="scientific">[Clostridium] nexile</name>
    <dbReference type="NCBI Taxonomy" id="29361"/>
    <lineage>
        <taxon>Bacteria</taxon>
        <taxon>Bacillati</taxon>
        <taxon>Bacillota</taxon>
        <taxon>Clostridia</taxon>
        <taxon>Lachnospirales</taxon>
        <taxon>Lachnospiraceae</taxon>
        <taxon>Tyzzerella</taxon>
    </lineage>
</organism>